<sequence length="173" mass="19762">MLGLLTIPPELQLMIQRYLLTRRDRLALSGTCQALNRMFGGKSFYEQDAAEERDFDEARLRLEDINRSHVHGELVFQEKDFTEDWSKAMHARFARAEAAATVLTADSSEEEKNAIEDEVNEIITFMKDCVGRWGPLMLCLTNPVLQGGDVKIWRQYPGAHSASRLPIKDRPSH</sequence>
<proteinExistence type="predicted"/>
<organism evidence="1 2">
    <name type="scientific">Apiospora hydei</name>
    <dbReference type="NCBI Taxonomy" id="1337664"/>
    <lineage>
        <taxon>Eukaryota</taxon>
        <taxon>Fungi</taxon>
        <taxon>Dikarya</taxon>
        <taxon>Ascomycota</taxon>
        <taxon>Pezizomycotina</taxon>
        <taxon>Sordariomycetes</taxon>
        <taxon>Xylariomycetidae</taxon>
        <taxon>Amphisphaeriales</taxon>
        <taxon>Apiosporaceae</taxon>
        <taxon>Apiospora</taxon>
    </lineage>
</organism>
<dbReference type="RefSeq" id="XP_066660869.1">
    <property type="nucleotide sequence ID" value="XM_066818681.1"/>
</dbReference>
<evidence type="ECO:0000313" key="1">
    <source>
        <dbReference type="EMBL" id="KAK8062270.1"/>
    </source>
</evidence>
<name>A0ABR1UW46_9PEZI</name>
<comment type="caution">
    <text evidence="1">The sequence shown here is derived from an EMBL/GenBank/DDBJ whole genome shotgun (WGS) entry which is preliminary data.</text>
</comment>
<protein>
    <recommendedName>
        <fullName evidence="3">F-box domain-containing protein</fullName>
    </recommendedName>
</protein>
<gene>
    <name evidence="1" type="ORF">PG997_014367</name>
</gene>
<dbReference type="EMBL" id="JAQQWN010000010">
    <property type="protein sequence ID" value="KAK8062270.1"/>
    <property type="molecule type" value="Genomic_DNA"/>
</dbReference>
<keyword evidence="2" id="KW-1185">Reference proteome</keyword>
<accession>A0ABR1UW46</accession>
<evidence type="ECO:0008006" key="3">
    <source>
        <dbReference type="Google" id="ProtNLM"/>
    </source>
</evidence>
<evidence type="ECO:0000313" key="2">
    <source>
        <dbReference type="Proteomes" id="UP001433268"/>
    </source>
</evidence>
<dbReference type="GeneID" id="92051741"/>
<reference evidence="1 2" key="1">
    <citation type="submission" date="2023-01" db="EMBL/GenBank/DDBJ databases">
        <title>Analysis of 21 Apiospora genomes using comparative genomics revels a genus with tremendous synthesis potential of carbohydrate active enzymes and secondary metabolites.</title>
        <authorList>
            <person name="Sorensen T."/>
        </authorList>
    </citation>
    <scope>NUCLEOTIDE SEQUENCE [LARGE SCALE GENOMIC DNA]</scope>
    <source>
        <strain evidence="1 2">CBS 114990</strain>
    </source>
</reference>
<dbReference type="Proteomes" id="UP001433268">
    <property type="component" value="Unassembled WGS sequence"/>
</dbReference>